<dbReference type="EMBL" id="CP039349">
    <property type="protein sequence ID" value="QCD94073.1"/>
    <property type="molecule type" value="Genomic_DNA"/>
</dbReference>
<feature type="region of interest" description="Disordered" evidence="1">
    <location>
        <begin position="40"/>
        <end position="66"/>
    </location>
</feature>
<protein>
    <submittedName>
        <fullName evidence="3">Uncharacterized protein</fullName>
    </submittedName>
</protein>
<keyword evidence="2" id="KW-0472">Membrane</keyword>
<evidence type="ECO:0000256" key="2">
    <source>
        <dbReference type="SAM" id="Phobius"/>
    </source>
</evidence>
<dbReference type="AlphaFoldDB" id="A0A4D6M010"/>
<proteinExistence type="predicted"/>
<feature type="transmembrane region" description="Helical" evidence="2">
    <location>
        <begin position="21"/>
        <end position="39"/>
    </location>
</feature>
<keyword evidence="2" id="KW-1133">Transmembrane helix</keyword>
<evidence type="ECO:0000313" key="3">
    <source>
        <dbReference type="EMBL" id="QCD94073.1"/>
    </source>
</evidence>
<keyword evidence="2" id="KW-0812">Transmembrane</keyword>
<accession>A0A4D6M010</accession>
<organism evidence="3 4">
    <name type="scientific">Vigna unguiculata</name>
    <name type="common">Cowpea</name>
    <dbReference type="NCBI Taxonomy" id="3917"/>
    <lineage>
        <taxon>Eukaryota</taxon>
        <taxon>Viridiplantae</taxon>
        <taxon>Streptophyta</taxon>
        <taxon>Embryophyta</taxon>
        <taxon>Tracheophyta</taxon>
        <taxon>Spermatophyta</taxon>
        <taxon>Magnoliopsida</taxon>
        <taxon>eudicotyledons</taxon>
        <taxon>Gunneridae</taxon>
        <taxon>Pentapetalae</taxon>
        <taxon>rosids</taxon>
        <taxon>fabids</taxon>
        <taxon>Fabales</taxon>
        <taxon>Fabaceae</taxon>
        <taxon>Papilionoideae</taxon>
        <taxon>50 kb inversion clade</taxon>
        <taxon>NPAAA clade</taxon>
        <taxon>indigoferoid/millettioid clade</taxon>
        <taxon>Phaseoleae</taxon>
        <taxon>Vigna</taxon>
    </lineage>
</organism>
<dbReference type="Proteomes" id="UP000501690">
    <property type="component" value="Linkage Group LG5"/>
</dbReference>
<evidence type="ECO:0000313" key="4">
    <source>
        <dbReference type="Proteomes" id="UP000501690"/>
    </source>
</evidence>
<reference evidence="3 4" key="1">
    <citation type="submission" date="2019-04" db="EMBL/GenBank/DDBJ databases">
        <title>An improved genome assembly and genetic linkage map for asparagus bean, Vigna unguiculata ssp. sesquipedialis.</title>
        <authorList>
            <person name="Xia Q."/>
            <person name="Zhang R."/>
            <person name="Dong Y."/>
        </authorList>
    </citation>
    <scope>NUCLEOTIDE SEQUENCE [LARGE SCALE GENOMIC DNA]</scope>
    <source>
        <tissue evidence="3">Leaf</tissue>
    </source>
</reference>
<name>A0A4D6M010_VIGUN</name>
<gene>
    <name evidence="3" type="ORF">DEO72_LG5g2151</name>
</gene>
<evidence type="ECO:0000256" key="1">
    <source>
        <dbReference type="SAM" id="MobiDB-lite"/>
    </source>
</evidence>
<keyword evidence="4" id="KW-1185">Reference proteome</keyword>
<sequence length="66" mass="7182">MGRRNKRKKKAIREAWHHQRYALVMGAAALTVVVTGTALEVSSGRRSGPCLAHGKKKQGKEATQVA</sequence>